<evidence type="ECO:0000313" key="3">
    <source>
        <dbReference type="Proteomes" id="UP000611521"/>
    </source>
</evidence>
<proteinExistence type="predicted"/>
<dbReference type="InterPro" id="IPR014710">
    <property type="entry name" value="RmlC-like_jellyroll"/>
</dbReference>
<dbReference type="Pfam" id="PF05899">
    <property type="entry name" value="Cupin_3"/>
    <property type="match status" value="1"/>
</dbReference>
<dbReference type="Gene3D" id="2.60.120.10">
    <property type="entry name" value="Jelly Rolls"/>
    <property type="match status" value="1"/>
</dbReference>
<accession>A0ABR8W590</accession>
<dbReference type="InterPro" id="IPR011051">
    <property type="entry name" value="RmlC_Cupin_sf"/>
</dbReference>
<dbReference type="InterPro" id="IPR008579">
    <property type="entry name" value="UGlyAH_Cupin_dom"/>
</dbReference>
<feature type="domain" description="(S)-ureidoglycine aminohydrolase cupin" evidence="1">
    <location>
        <begin position="23"/>
        <end position="92"/>
    </location>
</feature>
<reference evidence="2 3" key="1">
    <citation type="submission" date="2020-08" db="EMBL/GenBank/DDBJ databases">
        <title>A Genomic Blueprint of the Chicken Gut Microbiome.</title>
        <authorList>
            <person name="Gilroy R."/>
            <person name="Ravi A."/>
            <person name="Getino M."/>
            <person name="Pursley I."/>
            <person name="Horton D.L."/>
            <person name="Alikhan N.-F."/>
            <person name="Baker D."/>
            <person name="Gharbi K."/>
            <person name="Hall N."/>
            <person name="Watson M."/>
            <person name="Adriaenssens E.M."/>
            <person name="Foster-Nyarko E."/>
            <person name="Jarju S."/>
            <person name="Secka A."/>
            <person name="Antonio M."/>
            <person name="Oren A."/>
            <person name="Chaudhuri R."/>
            <person name="La Ragione R.M."/>
            <person name="Hildebrand F."/>
            <person name="Pallen M.J."/>
        </authorList>
    </citation>
    <scope>NUCLEOTIDE SEQUENCE [LARGE SCALE GENOMIC DNA]</scope>
    <source>
        <strain evidence="2 3">Re1</strain>
    </source>
</reference>
<dbReference type="SUPFAM" id="SSF51182">
    <property type="entry name" value="RmlC-like cupins"/>
    <property type="match status" value="1"/>
</dbReference>
<evidence type="ECO:0000313" key="2">
    <source>
        <dbReference type="EMBL" id="MBD8012157.1"/>
    </source>
</evidence>
<evidence type="ECO:0000259" key="1">
    <source>
        <dbReference type="Pfam" id="PF05899"/>
    </source>
</evidence>
<dbReference type="EMBL" id="JACSPX010000001">
    <property type="protein sequence ID" value="MBD8012157.1"/>
    <property type="molecule type" value="Genomic_DNA"/>
</dbReference>
<gene>
    <name evidence="2" type="ORF">H9633_07565</name>
</gene>
<sequence length="94" mass="10012">MSADAVRAGAPTTGIRELGPFAGVEVGIWEMTEGAAVDTEIDEVFIVLAGRARVEFIDPSLPSIEVQAGSVVRLAAGMQTLWTVHETLRKVYIA</sequence>
<name>A0ABR8W590_9MICO</name>
<organism evidence="2 3">
    <name type="scientific">Microbacterium commune</name>
    <dbReference type="NCBI Taxonomy" id="2762219"/>
    <lineage>
        <taxon>Bacteria</taxon>
        <taxon>Bacillati</taxon>
        <taxon>Actinomycetota</taxon>
        <taxon>Actinomycetes</taxon>
        <taxon>Micrococcales</taxon>
        <taxon>Microbacteriaceae</taxon>
        <taxon>Microbacterium</taxon>
    </lineage>
</organism>
<dbReference type="Proteomes" id="UP000611521">
    <property type="component" value="Unassembled WGS sequence"/>
</dbReference>
<comment type="caution">
    <text evidence="2">The sequence shown here is derived from an EMBL/GenBank/DDBJ whole genome shotgun (WGS) entry which is preliminary data.</text>
</comment>
<protein>
    <submittedName>
        <fullName evidence="2">Cupin domain-containing protein</fullName>
    </submittedName>
</protein>
<keyword evidence="3" id="KW-1185">Reference proteome</keyword>